<comment type="caution">
    <text evidence="3">The sequence shown here is derived from an EMBL/GenBank/DDBJ whole genome shotgun (WGS) entry which is preliminary data.</text>
</comment>
<sequence>MMSAFDPWLHWVIFAVCVVGVTVLWPASLPLVVALDPSVHFISNSVIGDCLMARDVGLSLHPTYTMDFTTHNISSCRIACWTHSDCVAAMAGTGETGTGGTEAGGTEAGGTEAGGTEAGGTEAGGTEAEVSESSRGKRSVEEGILCRLAWRGPDRLEPIPSLGSVYFFWPGDLFSEGLQNGTYVLGSDGLLYLQFNNNTDDYPSSLDLCKKLPGHRIASAHTYVQLHAITKIAREKGRIQSLILQSLPIASDIMPWLGLTMDEQLSIMMWVNAGPFNTTEVAATTPVKYFVAQTTTSTAFIFNNGTLEELPRTDVASTLCQANPLGIDW</sequence>
<evidence type="ECO:0000313" key="3">
    <source>
        <dbReference type="EMBL" id="KAK4316252.1"/>
    </source>
</evidence>
<dbReference type="AlphaFoldDB" id="A0AAE1Q070"/>
<keyword evidence="2" id="KW-0812">Transmembrane</keyword>
<dbReference type="SUPFAM" id="SSF56436">
    <property type="entry name" value="C-type lectin-like"/>
    <property type="match status" value="1"/>
</dbReference>
<feature type="compositionally biased region" description="Gly residues" evidence="1">
    <location>
        <begin position="95"/>
        <end position="123"/>
    </location>
</feature>
<gene>
    <name evidence="3" type="ORF">Pmani_012573</name>
</gene>
<keyword evidence="2" id="KW-0472">Membrane</keyword>
<name>A0AAE1Q070_9EUCA</name>
<dbReference type="EMBL" id="JAWZYT010001036">
    <property type="protein sequence ID" value="KAK4316252.1"/>
    <property type="molecule type" value="Genomic_DNA"/>
</dbReference>
<dbReference type="InterPro" id="IPR016187">
    <property type="entry name" value="CTDL_fold"/>
</dbReference>
<dbReference type="Proteomes" id="UP001292094">
    <property type="component" value="Unassembled WGS sequence"/>
</dbReference>
<protein>
    <submittedName>
        <fullName evidence="3">Uncharacterized protein</fullName>
    </submittedName>
</protein>
<feature type="transmembrane region" description="Helical" evidence="2">
    <location>
        <begin position="12"/>
        <end position="35"/>
    </location>
</feature>
<evidence type="ECO:0000256" key="1">
    <source>
        <dbReference type="SAM" id="MobiDB-lite"/>
    </source>
</evidence>
<reference evidence="3" key="1">
    <citation type="submission" date="2023-11" db="EMBL/GenBank/DDBJ databases">
        <title>Genome assemblies of two species of porcelain crab, Petrolisthes cinctipes and Petrolisthes manimaculis (Anomura: Porcellanidae).</title>
        <authorList>
            <person name="Angst P."/>
        </authorList>
    </citation>
    <scope>NUCLEOTIDE SEQUENCE</scope>
    <source>
        <strain evidence="3">PB745_02</strain>
        <tissue evidence="3">Gill</tissue>
    </source>
</reference>
<proteinExistence type="predicted"/>
<organism evidence="3 4">
    <name type="scientific">Petrolisthes manimaculis</name>
    <dbReference type="NCBI Taxonomy" id="1843537"/>
    <lineage>
        <taxon>Eukaryota</taxon>
        <taxon>Metazoa</taxon>
        <taxon>Ecdysozoa</taxon>
        <taxon>Arthropoda</taxon>
        <taxon>Crustacea</taxon>
        <taxon>Multicrustacea</taxon>
        <taxon>Malacostraca</taxon>
        <taxon>Eumalacostraca</taxon>
        <taxon>Eucarida</taxon>
        <taxon>Decapoda</taxon>
        <taxon>Pleocyemata</taxon>
        <taxon>Anomura</taxon>
        <taxon>Galatheoidea</taxon>
        <taxon>Porcellanidae</taxon>
        <taxon>Petrolisthes</taxon>
    </lineage>
</organism>
<feature type="region of interest" description="Disordered" evidence="1">
    <location>
        <begin position="95"/>
        <end position="136"/>
    </location>
</feature>
<keyword evidence="2" id="KW-1133">Transmembrane helix</keyword>
<evidence type="ECO:0000313" key="4">
    <source>
        <dbReference type="Proteomes" id="UP001292094"/>
    </source>
</evidence>
<keyword evidence="4" id="KW-1185">Reference proteome</keyword>
<accession>A0AAE1Q070</accession>
<evidence type="ECO:0000256" key="2">
    <source>
        <dbReference type="SAM" id="Phobius"/>
    </source>
</evidence>